<feature type="region of interest" description="Disordered" evidence="1">
    <location>
        <begin position="301"/>
        <end position="324"/>
    </location>
</feature>
<dbReference type="PANTHER" id="PTHR28174">
    <property type="entry name" value="54S RIBOSOMAL PROTEIN L36, MITOCHONDRIAL"/>
    <property type="match status" value="1"/>
</dbReference>
<comment type="caution">
    <text evidence="2">The sequence shown here is derived from an EMBL/GenBank/DDBJ whole genome shotgun (WGS) entry which is preliminary data.</text>
</comment>
<organism evidence="2 3">
    <name type="scientific">Candolleomyces aberdarensis</name>
    <dbReference type="NCBI Taxonomy" id="2316362"/>
    <lineage>
        <taxon>Eukaryota</taxon>
        <taxon>Fungi</taxon>
        <taxon>Dikarya</taxon>
        <taxon>Basidiomycota</taxon>
        <taxon>Agaricomycotina</taxon>
        <taxon>Agaricomycetes</taxon>
        <taxon>Agaricomycetidae</taxon>
        <taxon>Agaricales</taxon>
        <taxon>Agaricineae</taxon>
        <taxon>Psathyrellaceae</taxon>
        <taxon>Candolleomyces</taxon>
    </lineage>
</organism>
<keyword evidence="3" id="KW-1185">Reference proteome</keyword>
<feature type="region of interest" description="Disordered" evidence="1">
    <location>
        <begin position="34"/>
        <end position="68"/>
    </location>
</feature>
<name>A0A4Q2DDY9_9AGAR</name>
<evidence type="ECO:0000256" key="1">
    <source>
        <dbReference type="SAM" id="MobiDB-lite"/>
    </source>
</evidence>
<evidence type="ECO:0000313" key="2">
    <source>
        <dbReference type="EMBL" id="RXW17937.1"/>
    </source>
</evidence>
<gene>
    <name evidence="2" type="ORF">EST38_g7923</name>
</gene>
<dbReference type="AlphaFoldDB" id="A0A4Q2DDY9"/>
<dbReference type="PANTHER" id="PTHR28174:SF1">
    <property type="entry name" value="LARGE RIBOSOMAL SUBUNIT PROTEIN BL31M"/>
    <property type="match status" value="1"/>
</dbReference>
<dbReference type="GO" id="GO:0032543">
    <property type="term" value="P:mitochondrial translation"/>
    <property type="evidence" value="ECO:0007669"/>
    <property type="project" value="InterPro"/>
</dbReference>
<evidence type="ECO:0000313" key="3">
    <source>
        <dbReference type="Proteomes" id="UP000290288"/>
    </source>
</evidence>
<accession>A0A4Q2DDY9</accession>
<reference evidence="2 3" key="1">
    <citation type="submission" date="2019-01" db="EMBL/GenBank/DDBJ databases">
        <title>Draft genome sequence of Psathyrella aberdarensis IHI B618.</title>
        <authorList>
            <person name="Buettner E."/>
            <person name="Kellner H."/>
        </authorList>
    </citation>
    <scope>NUCLEOTIDE SEQUENCE [LARGE SCALE GENOMIC DNA]</scope>
    <source>
        <strain evidence="2 3">IHI B618</strain>
    </source>
</reference>
<feature type="region of interest" description="Disordered" evidence="1">
    <location>
        <begin position="90"/>
        <end position="113"/>
    </location>
</feature>
<dbReference type="OrthoDB" id="5587740at2759"/>
<proteinExistence type="predicted"/>
<dbReference type="InterPro" id="IPR034600">
    <property type="entry name" value="Ribosomal_bL31m"/>
</dbReference>
<feature type="region of interest" description="Disordered" evidence="1">
    <location>
        <begin position="253"/>
        <end position="278"/>
    </location>
</feature>
<dbReference type="STRING" id="2316362.A0A4Q2DDY9"/>
<sequence length="324" mass="36589">MKCSVARHGAKRIATSCYQVDHSTEHERGALEARDSRVGKQALKDTEHQKRAVGSESSAPPHLMPDGYEGYSPVEVSNYWTSVDLRPNGCDSALRQNDNPGEKGRSPALGKRGTFMDHDIWSDMRRLRAEPPERHALFRDATRLFGTKAADKSNKVLLALSVPRHRHRRRGQHRRTMNTACRHQSRQLASPFAQQCRHVSNSPYGRTHIWKRRAPVLPNPVVPKFPQRVIRSDGTSFTHWTTSPKSLIRLTRDTTNNPMYNPAAAADRSVEEESGTTGRLGRFSRRFEELGSNFDDVQWMEDAAAASAPPPKKEKPAKQQQKSK</sequence>
<dbReference type="EMBL" id="SDEE01000302">
    <property type="protein sequence ID" value="RXW17937.1"/>
    <property type="molecule type" value="Genomic_DNA"/>
</dbReference>
<dbReference type="Proteomes" id="UP000290288">
    <property type="component" value="Unassembled WGS sequence"/>
</dbReference>
<feature type="compositionally biased region" description="Basic and acidic residues" evidence="1">
    <location>
        <begin position="34"/>
        <end position="50"/>
    </location>
</feature>
<dbReference type="Gene3D" id="6.20.130.10">
    <property type="match status" value="1"/>
</dbReference>
<protein>
    <submittedName>
        <fullName evidence="2">Uncharacterized protein</fullName>
    </submittedName>
</protein>
<dbReference type="GO" id="GO:0005762">
    <property type="term" value="C:mitochondrial large ribosomal subunit"/>
    <property type="evidence" value="ECO:0007669"/>
    <property type="project" value="InterPro"/>
</dbReference>
<dbReference type="GO" id="GO:0003735">
    <property type="term" value="F:structural constituent of ribosome"/>
    <property type="evidence" value="ECO:0007669"/>
    <property type="project" value="InterPro"/>
</dbReference>